<keyword evidence="2" id="KW-1185">Reference proteome</keyword>
<dbReference type="Ensembl" id="ENSAPET00000004700.1">
    <property type="protein sequence ID" value="ENSAPEP00000004576.1"/>
    <property type="gene ID" value="ENSAPEG00000003325.1"/>
</dbReference>
<evidence type="ECO:0000313" key="1">
    <source>
        <dbReference type="Ensembl" id="ENSAPEP00000004576.1"/>
    </source>
</evidence>
<sequence>MLEINIQCPLSYHVLSNMRHLRLWHCGLADSHCEVVASALKSNSSLLTELDLSDNQLQDPGNKCPASLI</sequence>
<organism evidence="1 2">
    <name type="scientific">Amphiprion percula</name>
    <name type="common">Orange clownfish</name>
    <name type="synonym">Lutjanus percula</name>
    <dbReference type="NCBI Taxonomy" id="161767"/>
    <lineage>
        <taxon>Eukaryota</taxon>
        <taxon>Metazoa</taxon>
        <taxon>Chordata</taxon>
        <taxon>Craniata</taxon>
        <taxon>Vertebrata</taxon>
        <taxon>Euteleostomi</taxon>
        <taxon>Actinopterygii</taxon>
        <taxon>Neopterygii</taxon>
        <taxon>Teleostei</taxon>
        <taxon>Neoteleostei</taxon>
        <taxon>Acanthomorphata</taxon>
        <taxon>Ovalentaria</taxon>
        <taxon>Pomacentridae</taxon>
        <taxon>Amphiprion</taxon>
    </lineage>
</organism>
<reference evidence="1" key="3">
    <citation type="submission" date="2025-09" db="UniProtKB">
        <authorList>
            <consortium name="Ensembl"/>
        </authorList>
    </citation>
    <scope>IDENTIFICATION</scope>
</reference>
<dbReference type="InterPro" id="IPR001611">
    <property type="entry name" value="Leu-rich_rpt"/>
</dbReference>
<evidence type="ECO:0000313" key="2">
    <source>
        <dbReference type="Proteomes" id="UP000265080"/>
    </source>
</evidence>
<dbReference type="Gene3D" id="3.80.10.10">
    <property type="entry name" value="Ribonuclease Inhibitor"/>
    <property type="match status" value="1"/>
</dbReference>
<accession>A0A3P8RWU7</accession>
<reference evidence="1" key="2">
    <citation type="submission" date="2025-08" db="UniProtKB">
        <authorList>
            <consortium name="Ensembl"/>
        </authorList>
    </citation>
    <scope>IDENTIFICATION</scope>
</reference>
<dbReference type="GeneTree" id="ENSGT00940000177511"/>
<proteinExistence type="predicted"/>
<protein>
    <recommendedName>
        <fullName evidence="3">NACHT LRR and PYD domain-containing protein</fullName>
    </recommendedName>
</protein>
<dbReference type="SUPFAM" id="SSF52047">
    <property type="entry name" value="RNI-like"/>
    <property type="match status" value="1"/>
</dbReference>
<dbReference type="Pfam" id="PF13516">
    <property type="entry name" value="LRR_6"/>
    <property type="match status" value="1"/>
</dbReference>
<reference evidence="1 2" key="1">
    <citation type="submission" date="2018-03" db="EMBL/GenBank/DDBJ databases">
        <title>Finding Nemo's genes: A chromosome-scale reference assembly of the genome of the orange clownfish Amphiprion percula.</title>
        <authorList>
            <person name="Lehmann R."/>
        </authorList>
    </citation>
    <scope>NUCLEOTIDE SEQUENCE</scope>
</reference>
<dbReference type="InterPro" id="IPR032675">
    <property type="entry name" value="LRR_dom_sf"/>
</dbReference>
<evidence type="ECO:0008006" key="3">
    <source>
        <dbReference type="Google" id="ProtNLM"/>
    </source>
</evidence>
<dbReference type="Proteomes" id="UP000265080">
    <property type="component" value="Chromosome 22"/>
</dbReference>
<name>A0A3P8RWU7_AMPPE</name>
<dbReference type="AlphaFoldDB" id="A0A3P8RWU7"/>